<dbReference type="RefSeq" id="WP_035079873.1">
    <property type="nucleotide sequence ID" value="NZ_JMIH01000047.1"/>
</dbReference>
<protein>
    <recommendedName>
        <fullName evidence="1">HTH cro/C1-type domain-containing protein</fullName>
    </recommendedName>
</protein>
<dbReference type="InterPro" id="IPR001387">
    <property type="entry name" value="Cro/C1-type_HTH"/>
</dbReference>
<accession>A0A074LD10</accession>
<gene>
    <name evidence="2" type="ORF">EL17_23515</name>
</gene>
<reference evidence="2 3" key="1">
    <citation type="submission" date="2014-04" db="EMBL/GenBank/DDBJ databases">
        <title>Characterization and application of a salt tolerant electro-active bacterium.</title>
        <authorList>
            <person name="Yang L."/>
            <person name="Wei S."/>
            <person name="Tay Q.X.M."/>
        </authorList>
    </citation>
    <scope>NUCLEOTIDE SEQUENCE [LARGE SCALE GENOMIC DNA]</scope>
    <source>
        <strain evidence="2 3">LY1</strain>
    </source>
</reference>
<keyword evidence="3" id="KW-1185">Reference proteome</keyword>
<dbReference type="CDD" id="cd00093">
    <property type="entry name" value="HTH_XRE"/>
    <property type="match status" value="1"/>
</dbReference>
<dbReference type="Proteomes" id="UP000027821">
    <property type="component" value="Unassembled WGS sequence"/>
</dbReference>
<dbReference type="EMBL" id="JMIH01000047">
    <property type="protein sequence ID" value="KEO71652.1"/>
    <property type="molecule type" value="Genomic_DNA"/>
</dbReference>
<dbReference type="InterPro" id="IPR010982">
    <property type="entry name" value="Lambda_DNA-bd_dom_sf"/>
</dbReference>
<dbReference type="Gene3D" id="1.10.260.40">
    <property type="entry name" value="lambda repressor-like DNA-binding domains"/>
    <property type="match status" value="1"/>
</dbReference>
<name>A0A074LD10_9BACT</name>
<dbReference type="AlphaFoldDB" id="A0A074LD10"/>
<sequence length="177" mass="20395">MKGDRGKYIDLKRLAENLGSLREQANLSIMGLEVVIGFSSDHLRQLENENNTVYPNTSTLSAFATLYDVTIDDLLKKKDVKLGSNLTLLNNFFTKHTLNDEYKFDKNSLPSFIKKHVLTLPQMIEGIRVSEIMKLFPDRNLNSKELSRELNRLYIKGIIDKFDKTGKGSVFFYRLKK</sequence>
<dbReference type="GO" id="GO:0003677">
    <property type="term" value="F:DNA binding"/>
    <property type="evidence" value="ECO:0007669"/>
    <property type="project" value="InterPro"/>
</dbReference>
<comment type="caution">
    <text evidence="2">The sequence shown here is derived from an EMBL/GenBank/DDBJ whole genome shotgun (WGS) entry which is preliminary data.</text>
</comment>
<dbReference type="PROSITE" id="PS50943">
    <property type="entry name" value="HTH_CROC1"/>
    <property type="match status" value="1"/>
</dbReference>
<dbReference type="eggNOG" id="ENOG5032QEU">
    <property type="taxonomic scope" value="Bacteria"/>
</dbReference>
<organism evidence="2 3">
    <name type="scientific">Anditalea andensis</name>
    <dbReference type="NCBI Taxonomy" id="1048983"/>
    <lineage>
        <taxon>Bacteria</taxon>
        <taxon>Pseudomonadati</taxon>
        <taxon>Bacteroidota</taxon>
        <taxon>Cytophagia</taxon>
        <taxon>Cytophagales</taxon>
        <taxon>Cytophagaceae</taxon>
        <taxon>Anditalea</taxon>
    </lineage>
</organism>
<evidence type="ECO:0000313" key="3">
    <source>
        <dbReference type="Proteomes" id="UP000027821"/>
    </source>
</evidence>
<dbReference type="SMART" id="SM00530">
    <property type="entry name" value="HTH_XRE"/>
    <property type="match status" value="1"/>
</dbReference>
<feature type="domain" description="HTH cro/C1-type" evidence="1">
    <location>
        <begin position="49"/>
        <end position="74"/>
    </location>
</feature>
<evidence type="ECO:0000313" key="2">
    <source>
        <dbReference type="EMBL" id="KEO71652.1"/>
    </source>
</evidence>
<dbReference type="SUPFAM" id="SSF47413">
    <property type="entry name" value="lambda repressor-like DNA-binding domains"/>
    <property type="match status" value="1"/>
</dbReference>
<dbReference type="OrthoDB" id="838965at2"/>
<proteinExistence type="predicted"/>
<evidence type="ECO:0000259" key="1">
    <source>
        <dbReference type="PROSITE" id="PS50943"/>
    </source>
</evidence>